<dbReference type="Pfam" id="PF13601">
    <property type="entry name" value="HTH_34"/>
    <property type="match status" value="1"/>
</dbReference>
<dbReference type="InterPro" id="IPR027395">
    <property type="entry name" value="WH_DNA-bd_dom"/>
</dbReference>
<dbReference type="PANTHER" id="PTHR37318:SF1">
    <property type="entry name" value="BSL7504 PROTEIN"/>
    <property type="match status" value="1"/>
</dbReference>
<evidence type="ECO:0000313" key="2">
    <source>
        <dbReference type="EMBL" id="CUS52314.1"/>
    </source>
</evidence>
<reference evidence="2" key="1">
    <citation type="submission" date="2015-10" db="EMBL/GenBank/DDBJ databases">
        <authorList>
            <person name="Gilbert D.G."/>
        </authorList>
    </citation>
    <scope>NUCLEOTIDE SEQUENCE</scope>
</reference>
<proteinExistence type="predicted"/>
<dbReference type="SUPFAM" id="SSF46785">
    <property type="entry name" value="Winged helix' DNA-binding domain"/>
    <property type="match status" value="1"/>
</dbReference>
<accession>A0A170PRC2</accession>
<dbReference type="InterPro" id="IPR011991">
    <property type="entry name" value="ArsR-like_HTH"/>
</dbReference>
<dbReference type="CDD" id="cd00090">
    <property type="entry name" value="HTH_ARSR"/>
    <property type="match status" value="1"/>
</dbReference>
<dbReference type="InterPro" id="IPR036390">
    <property type="entry name" value="WH_DNA-bd_sf"/>
</dbReference>
<sequence>MASTDLLNVHPVLFDRVRLSIMAHLSFAEVAVDFNSLLQSLELTKGNLSTHMKKLEDEGLVKIDKKFIGRKPRTSYRCTKKGKKEVQNYLTTIESVLKASA</sequence>
<gene>
    <name evidence="2" type="ORF">MGWOODY_XGa2507</name>
</gene>
<dbReference type="PANTHER" id="PTHR37318">
    <property type="entry name" value="BSL7504 PROTEIN"/>
    <property type="match status" value="1"/>
</dbReference>
<dbReference type="Gene3D" id="1.10.10.10">
    <property type="entry name" value="Winged helix-like DNA-binding domain superfamily/Winged helix DNA-binding domain"/>
    <property type="match status" value="1"/>
</dbReference>
<dbReference type="InterPro" id="IPR036388">
    <property type="entry name" value="WH-like_DNA-bd_sf"/>
</dbReference>
<organism evidence="2">
    <name type="scientific">hydrothermal vent metagenome</name>
    <dbReference type="NCBI Taxonomy" id="652676"/>
    <lineage>
        <taxon>unclassified sequences</taxon>
        <taxon>metagenomes</taxon>
        <taxon>ecological metagenomes</taxon>
    </lineage>
</organism>
<evidence type="ECO:0000259" key="1">
    <source>
        <dbReference type="Pfam" id="PF13601"/>
    </source>
</evidence>
<dbReference type="EMBL" id="CZRL01000082">
    <property type="protein sequence ID" value="CUS52314.1"/>
    <property type="molecule type" value="Genomic_DNA"/>
</dbReference>
<protein>
    <submittedName>
        <fullName evidence="2">Bsl7504 protein</fullName>
    </submittedName>
</protein>
<feature type="domain" description="Winged helix DNA-binding" evidence="1">
    <location>
        <begin position="17"/>
        <end position="96"/>
    </location>
</feature>
<dbReference type="AlphaFoldDB" id="A0A170PRC2"/>
<name>A0A170PRC2_9ZZZZ</name>